<dbReference type="PANTHER" id="PTHR23429">
    <property type="entry name" value="GLUCOSE-6-PHOSPHATE 1-DEHYDROGENASE G6PD"/>
    <property type="match status" value="1"/>
</dbReference>
<evidence type="ECO:0000256" key="6">
    <source>
        <dbReference type="ARBA" id="ARBA00023277"/>
    </source>
</evidence>
<comment type="caution">
    <text evidence="10">The sequence shown here is derived from an EMBL/GenBank/DDBJ whole genome shotgun (WGS) entry which is preliminary data.</text>
</comment>
<evidence type="ECO:0000259" key="9">
    <source>
        <dbReference type="Pfam" id="PF02781"/>
    </source>
</evidence>
<dbReference type="Pfam" id="PF00479">
    <property type="entry name" value="G6PD_N"/>
    <property type="match status" value="1"/>
</dbReference>
<feature type="domain" description="Glucose-6-phosphate dehydrogenase C-terminal" evidence="9">
    <location>
        <begin position="194"/>
        <end position="483"/>
    </location>
</feature>
<gene>
    <name evidence="7" type="primary">zwf</name>
    <name evidence="10" type="ORF">FC38_GL001682</name>
</gene>
<feature type="binding site" evidence="7">
    <location>
        <position position="346"/>
    </location>
    <ligand>
        <name>substrate</name>
    </ligand>
</feature>
<feature type="binding site" evidence="7">
    <location>
        <position position="187"/>
    </location>
    <ligand>
        <name>substrate</name>
    </ligand>
</feature>
<keyword evidence="4 7" id="KW-0521">NADP</keyword>
<dbReference type="PIRSF" id="PIRSF000110">
    <property type="entry name" value="G6PD"/>
    <property type="match status" value="1"/>
</dbReference>
<proteinExistence type="inferred from homology"/>
<feature type="binding site" evidence="7">
    <location>
        <position position="341"/>
    </location>
    <ligand>
        <name>substrate</name>
    </ligand>
</feature>
<dbReference type="HAMAP" id="MF_00966">
    <property type="entry name" value="G6PD"/>
    <property type="match status" value="1"/>
</dbReference>
<dbReference type="InterPro" id="IPR022674">
    <property type="entry name" value="G6P_DH_NAD-bd"/>
</dbReference>
<feature type="domain" description="Glucose-6-phosphate dehydrogenase NAD-binding" evidence="8">
    <location>
        <begin position="13"/>
        <end position="192"/>
    </location>
</feature>
<feature type="binding site" evidence="7">
    <location>
        <position position="183"/>
    </location>
    <ligand>
        <name>substrate</name>
    </ligand>
</feature>
<dbReference type="SUPFAM" id="SSF55347">
    <property type="entry name" value="Glyceraldehyde-3-phosphate dehydrogenase-like, C-terminal domain"/>
    <property type="match status" value="1"/>
</dbReference>
<evidence type="ECO:0000313" key="11">
    <source>
        <dbReference type="Proteomes" id="UP000051521"/>
    </source>
</evidence>
<dbReference type="InterPro" id="IPR001282">
    <property type="entry name" value="G6P_DH"/>
</dbReference>
<feature type="binding site" evidence="7">
    <location>
        <position position="50"/>
    </location>
    <ligand>
        <name>NADP(+)</name>
        <dbReference type="ChEBI" id="CHEBI:58349"/>
    </ligand>
</feature>
<keyword evidence="6 7" id="KW-0119">Carbohydrate metabolism</keyword>
<dbReference type="PRINTS" id="PR00079">
    <property type="entry name" value="G6PDHDRGNASE"/>
</dbReference>
<keyword evidence="3 7" id="KW-0313">Glucose metabolism</keyword>
<evidence type="ECO:0000256" key="4">
    <source>
        <dbReference type="ARBA" id="ARBA00022857"/>
    </source>
</evidence>
<keyword evidence="5 7" id="KW-0560">Oxidoreductase</keyword>
<comment type="catalytic activity">
    <reaction evidence="7">
        <text>D-glucose 6-phosphate + NADP(+) = 6-phospho-D-glucono-1,5-lactone + NADPH + H(+)</text>
        <dbReference type="Rhea" id="RHEA:15841"/>
        <dbReference type="ChEBI" id="CHEBI:15378"/>
        <dbReference type="ChEBI" id="CHEBI:57783"/>
        <dbReference type="ChEBI" id="CHEBI:57955"/>
        <dbReference type="ChEBI" id="CHEBI:58349"/>
        <dbReference type="ChEBI" id="CHEBI:61548"/>
        <dbReference type="EC" id="1.1.1.49"/>
    </reaction>
</comment>
<comment type="function">
    <text evidence="7">Catalyzes the oxidation of glucose 6-phosphate to 6-phosphogluconolactone.</text>
</comment>
<feature type="binding site" evidence="7">
    <location>
        <position position="240"/>
    </location>
    <ligand>
        <name>substrate</name>
    </ligand>
</feature>
<evidence type="ECO:0000256" key="7">
    <source>
        <dbReference type="HAMAP-Rule" id="MF_00966"/>
    </source>
</evidence>
<comment type="similarity">
    <text evidence="2 7">Belongs to the glucose-6-phosphate dehydrogenase family.</text>
</comment>
<dbReference type="PANTHER" id="PTHR23429:SF0">
    <property type="entry name" value="GLUCOSE-6-PHOSPHATE 1-DEHYDROGENASE"/>
    <property type="match status" value="1"/>
</dbReference>
<protein>
    <recommendedName>
        <fullName evidence="7">Glucose-6-phosphate 1-dehydrogenase</fullName>
        <shortName evidence="7">G6PD</shortName>
        <ecNumber evidence="7">1.1.1.49</ecNumber>
    </recommendedName>
</protein>
<dbReference type="Proteomes" id="UP000051521">
    <property type="component" value="Unassembled WGS sequence"/>
</dbReference>
<evidence type="ECO:0000256" key="3">
    <source>
        <dbReference type="ARBA" id="ARBA00022526"/>
    </source>
</evidence>
<dbReference type="Gene3D" id="3.40.50.720">
    <property type="entry name" value="NAD(P)-binding Rossmann-like Domain"/>
    <property type="match status" value="1"/>
</dbReference>
<dbReference type="PROSITE" id="PS00069">
    <property type="entry name" value="G6P_DEHYDROGENASE"/>
    <property type="match status" value="1"/>
</dbReference>
<dbReference type="EC" id="1.1.1.49" evidence="7"/>
<sequence length="486" mass="56376">MDKMASNIPVIMVIFGGSGDLAHRKLYPSLFNLYRQGLIHDNFAVIGTARRPWTNEYLREQVNDAIHETFTEVNENDVKNFVEHFYYLSHDVTNVEHYVSLKELAQELDDRYSAQGNRLFYMAMAPRFFGTIATHINDQKLNGTGFNRIVVEKPFGRDLASAKELNEQITTSFAEEDIFRIDHYLGKEMIQNIMPLRFTNPLFKSVWDKEHIKNIQVTLAERLGVEARGGYYETSGALRDMVQNHIFQIITLLAMPEPRDISATSVHQAKQELLDSLIIPDEEMLKQHFVRGQYAGSDTTFAYRQEPNVASDSKTETYAAGEVKFTAGPLAGVPIYFRTGKEFKEKKSRIDIVFKHSSTPYGSVHSNNLTIEIDPRNRIYLRINGKNIFESGIREEKLTYALTDEEMAKIPDGYERLLHDVFVNDSTNFTHWSELERYWQFIDKVENYWEKENQDISEIIQYPPYRMGPKEANQIFESPTEHWIYG</sequence>
<dbReference type="InterPro" id="IPR022675">
    <property type="entry name" value="G6P_DH_C"/>
</dbReference>
<feature type="binding site" evidence="7">
    <location>
        <position position="153"/>
    </location>
    <ligand>
        <name>NADP(+)</name>
        <dbReference type="ChEBI" id="CHEBI:58349"/>
    </ligand>
</feature>
<feature type="binding site" evidence="7">
    <location>
        <begin position="91"/>
        <end position="92"/>
    </location>
    <ligand>
        <name>NADP(+)</name>
        <dbReference type="ChEBI" id="CHEBI:58349"/>
    </ligand>
</feature>
<feature type="binding site" evidence="7">
    <location>
        <position position="221"/>
    </location>
    <ligand>
        <name>substrate</name>
    </ligand>
</feature>
<feature type="active site" description="Proton acceptor" evidence="7">
    <location>
        <position position="245"/>
    </location>
</feature>
<comment type="caution">
    <text evidence="7">Lacks conserved residue(s) required for the propagation of feature annotation.</text>
</comment>
<dbReference type="Pfam" id="PF02781">
    <property type="entry name" value="G6PD_C"/>
    <property type="match status" value="1"/>
</dbReference>
<dbReference type="NCBIfam" id="TIGR00871">
    <property type="entry name" value="zwf"/>
    <property type="match status" value="1"/>
</dbReference>
<organism evidence="10 11">
    <name type="scientific">Lactobacillus gigeriorum DSM 23908 = CRBIP 24.85</name>
    <dbReference type="NCBI Taxonomy" id="1423751"/>
    <lineage>
        <taxon>Bacteria</taxon>
        <taxon>Bacillati</taxon>
        <taxon>Bacillota</taxon>
        <taxon>Bacilli</taxon>
        <taxon>Lactobacillales</taxon>
        <taxon>Lactobacillaceae</taxon>
        <taxon>Lactobacillus</taxon>
    </lineage>
</organism>
<dbReference type="InterPro" id="IPR036291">
    <property type="entry name" value="NAD(P)-bd_dom_sf"/>
</dbReference>
<keyword evidence="11" id="KW-1185">Reference proteome</keyword>
<evidence type="ECO:0000256" key="1">
    <source>
        <dbReference type="ARBA" id="ARBA00004937"/>
    </source>
</evidence>
<name>A0ABR5PVX4_9LACO</name>
<evidence type="ECO:0000256" key="5">
    <source>
        <dbReference type="ARBA" id="ARBA00023002"/>
    </source>
</evidence>
<evidence type="ECO:0000256" key="2">
    <source>
        <dbReference type="ARBA" id="ARBA00009975"/>
    </source>
</evidence>
<dbReference type="SUPFAM" id="SSF51735">
    <property type="entry name" value="NAD(P)-binding Rossmann-fold domains"/>
    <property type="match status" value="1"/>
</dbReference>
<reference evidence="10 11" key="1">
    <citation type="journal article" date="2015" name="Genome Announc.">
        <title>Expanding the biotechnology potential of lactobacilli through comparative genomics of 213 strains and associated genera.</title>
        <authorList>
            <person name="Sun Z."/>
            <person name="Harris H.M."/>
            <person name="McCann A."/>
            <person name="Guo C."/>
            <person name="Argimon S."/>
            <person name="Zhang W."/>
            <person name="Yang X."/>
            <person name="Jeffery I.B."/>
            <person name="Cooney J.C."/>
            <person name="Kagawa T.F."/>
            <person name="Liu W."/>
            <person name="Song Y."/>
            <person name="Salvetti E."/>
            <person name="Wrobel A."/>
            <person name="Rasinkangas P."/>
            <person name="Parkhill J."/>
            <person name="Rea M.C."/>
            <person name="O'Sullivan O."/>
            <person name="Ritari J."/>
            <person name="Douillard F.P."/>
            <person name="Paul Ross R."/>
            <person name="Yang R."/>
            <person name="Briner A.E."/>
            <person name="Felis G.E."/>
            <person name="de Vos W.M."/>
            <person name="Barrangou R."/>
            <person name="Klaenhammer T.R."/>
            <person name="Caufield P.W."/>
            <person name="Cui Y."/>
            <person name="Zhang H."/>
            <person name="O'Toole P.W."/>
        </authorList>
    </citation>
    <scope>NUCLEOTIDE SEQUENCE [LARGE SCALE GENOMIC DNA]</scope>
    <source>
        <strain evidence="10 11">DSM 23908</strain>
    </source>
</reference>
<accession>A0ABR5PVX4</accession>
<evidence type="ECO:0000259" key="8">
    <source>
        <dbReference type="Pfam" id="PF00479"/>
    </source>
</evidence>
<comment type="pathway">
    <text evidence="1 7">Carbohydrate degradation; pentose phosphate pathway; D-ribulose 5-phosphate from D-glucose 6-phosphate (oxidative stage): step 1/3.</text>
</comment>
<dbReference type="Gene3D" id="3.30.360.10">
    <property type="entry name" value="Dihydrodipicolinate Reductase, domain 2"/>
    <property type="match status" value="1"/>
</dbReference>
<evidence type="ECO:0000313" key="10">
    <source>
        <dbReference type="EMBL" id="KRN13920.1"/>
    </source>
</evidence>
<dbReference type="EMBL" id="AYZO01000007">
    <property type="protein sequence ID" value="KRN13920.1"/>
    <property type="molecule type" value="Genomic_DNA"/>
</dbReference>
<dbReference type="InterPro" id="IPR019796">
    <property type="entry name" value="G6P_DH_AS"/>
</dbReference>